<evidence type="ECO:0000256" key="7">
    <source>
        <dbReference type="ARBA" id="ARBA00023239"/>
    </source>
</evidence>
<dbReference type="CDD" id="cd01748">
    <property type="entry name" value="GATase1_IGP_Synthase"/>
    <property type="match status" value="1"/>
</dbReference>
<dbReference type="EC" id="3.5.1.2" evidence="10"/>
<comment type="caution">
    <text evidence="13">The sequence shown here is derived from an EMBL/GenBank/DDBJ whole genome shotgun (WGS) entry which is preliminary data.</text>
</comment>
<keyword evidence="3 10" id="KW-0028">Amino-acid biosynthesis</keyword>
<reference evidence="13 14" key="1">
    <citation type="journal article" date="2016" name="Nat. Commun.">
        <title>Thousands of microbial genomes shed light on interconnected biogeochemical processes in an aquifer system.</title>
        <authorList>
            <person name="Anantharaman K."/>
            <person name="Brown C.T."/>
            <person name="Hug L.A."/>
            <person name="Sharon I."/>
            <person name="Castelle C.J."/>
            <person name="Probst A.J."/>
            <person name="Thomas B.C."/>
            <person name="Singh A."/>
            <person name="Wilkins M.J."/>
            <person name="Karaoz U."/>
            <person name="Brodie E.L."/>
            <person name="Williams K.H."/>
            <person name="Hubbard S.S."/>
            <person name="Banfield J.F."/>
        </authorList>
    </citation>
    <scope>NUCLEOTIDE SEQUENCE [LARGE SCALE GENOMIC DNA]</scope>
</reference>
<feature type="active site" evidence="10 11">
    <location>
        <position position="189"/>
    </location>
</feature>
<proteinExistence type="inferred from homology"/>
<dbReference type="GO" id="GO:0016829">
    <property type="term" value="F:lyase activity"/>
    <property type="evidence" value="ECO:0007669"/>
    <property type="project" value="UniProtKB-KW"/>
</dbReference>
<dbReference type="PANTHER" id="PTHR42701:SF1">
    <property type="entry name" value="IMIDAZOLE GLYCEROL PHOSPHATE SYNTHASE SUBUNIT HISH"/>
    <property type="match status" value="1"/>
</dbReference>
<evidence type="ECO:0000256" key="1">
    <source>
        <dbReference type="ARBA" id="ARBA00005091"/>
    </source>
</evidence>
<comment type="subunit">
    <text evidence="2 10">Heterodimer of HisH and HisF.</text>
</comment>
<keyword evidence="6 10" id="KW-0368">Histidine biosynthesis</keyword>
<name>A0A1G2BM68_9BACT</name>
<dbReference type="GO" id="GO:0000107">
    <property type="term" value="F:imidazoleglycerol-phosphate synthase activity"/>
    <property type="evidence" value="ECO:0007669"/>
    <property type="project" value="UniProtKB-UniRule"/>
</dbReference>
<evidence type="ECO:0000256" key="4">
    <source>
        <dbReference type="ARBA" id="ARBA00022801"/>
    </source>
</evidence>
<evidence type="ECO:0000256" key="8">
    <source>
        <dbReference type="ARBA" id="ARBA00047838"/>
    </source>
</evidence>
<dbReference type="InterPro" id="IPR029062">
    <property type="entry name" value="Class_I_gatase-like"/>
</dbReference>
<feature type="active site" description="Nucleophile" evidence="10 11">
    <location>
        <position position="85"/>
    </location>
</feature>
<dbReference type="Gene3D" id="3.40.50.880">
    <property type="match status" value="1"/>
</dbReference>
<comment type="subcellular location">
    <subcellularLocation>
        <location evidence="10">Cytoplasm</location>
    </subcellularLocation>
</comment>
<evidence type="ECO:0000256" key="6">
    <source>
        <dbReference type="ARBA" id="ARBA00023102"/>
    </source>
</evidence>
<feature type="active site" evidence="10 11">
    <location>
        <position position="187"/>
    </location>
</feature>
<evidence type="ECO:0000256" key="11">
    <source>
        <dbReference type="PIRSR" id="PIRSR000495-1"/>
    </source>
</evidence>
<sequence>MTTSKSVVIIDYGLGNVASASKAFAKLGASVKISRDKNDINTATHLVLPGVGAFGEGIRLLEESGVIPMITERALRQKIPFLGICLGMQLLASTGNEFGVHRGLNWLPGTVDELSGTHIRLPHVGWNEIMIQKKGVLLQGLADRNFYFVHSFVFNCTDPGAVIATCGYGDGFVAVVEKGNIFGTQFHPEKSQVSGLTVLKNFLSYA</sequence>
<dbReference type="GO" id="GO:0004359">
    <property type="term" value="F:glutaminase activity"/>
    <property type="evidence" value="ECO:0007669"/>
    <property type="project" value="UniProtKB-EC"/>
</dbReference>
<dbReference type="HAMAP" id="MF_00278">
    <property type="entry name" value="HisH"/>
    <property type="match status" value="1"/>
</dbReference>
<keyword evidence="13" id="KW-0808">Transferase</keyword>
<dbReference type="PANTHER" id="PTHR42701">
    <property type="entry name" value="IMIDAZOLE GLYCEROL PHOSPHATE SYNTHASE SUBUNIT HISH"/>
    <property type="match status" value="1"/>
</dbReference>
<dbReference type="AlphaFoldDB" id="A0A1G2BM68"/>
<keyword evidence="10" id="KW-0963">Cytoplasm</keyword>
<comment type="catalytic activity">
    <reaction evidence="9 10">
        <text>L-glutamine + H2O = L-glutamate + NH4(+)</text>
        <dbReference type="Rhea" id="RHEA:15889"/>
        <dbReference type="ChEBI" id="CHEBI:15377"/>
        <dbReference type="ChEBI" id="CHEBI:28938"/>
        <dbReference type="ChEBI" id="CHEBI:29985"/>
        <dbReference type="ChEBI" id="CHEBI:58359"/>
        <dbReference type="EC" id="3.5.1.2"/>
    </reaction>
</comment>
<evidence type="ECO:0000256" key="9">
    <source>
        <dbReference type="ARBA" id="ARBA00049534"/>
    </source>
</evidence>
<dbReference type="EC" id="4.3.2.10" evidence="10"/>
<evidence type="ECO:0000256" key="2">
    <source>
        <dbReference type="ARBA" id="ARBA00011152"/>
    </source>
</evidence>
<dbReference type="Proteomes" id="UP000178248">
    <property type="component" value="Unassembled WGS sequence"/>
</dbReference>
<protein>
    <recommendedName>
        <fullName evidence="10">Imidazole glycerol phosphate synthase subunit HisH</fullName>
        <ecNumber evidence="10">4.3.2.10</ecNumber>
    </recommendedName>
    <alternativeName>
        <fullName evidence="10">IGP synthase glutaminase subunit</fullName>
        <ecNumber evidence="10">3.5.1.2</ecNumber>
    </alternativeName>
    <alternativeName>
        <fullName evidence="10">IGP synthase subunit HisH</fullName>
    </alternativeName>
    <alternativeName>
        <fullName evidence="10">ImGP synthase subunit HisH</fullName>
        <shortName evidence="10">IGPS subunit HisH</shortName>
    </alternativeName>
</protein>
<keyword evidence="7 10" id="KW-0456">Lyase</keyword>
<organism evidence="13 14">
    <name type="scientific">Candidatus Komeilibacteria bacterium RIFCSPLOWO2_01_FULL_52_15</name>
    <dbReference type="NCBI Taxonomy" id="1798551"/>
    <lineage>
        <taxon>Bacteria</taxon>
        <taxon>Candidatus Komeiliibacteriota</taxon>
    </lineage>
</organism>
<evidence type="ECO:0000313" key="14">
    <source>
        <dbReference type="Proteomes" id="UP000178248"/>
    </source>
</evidence>
<keyword evidence="5 10" id="KW-0315">Glutamine amidotransferase</keyword>
<evidence type="ECO:0000256" key="10">
    <source>
        <dbReference type="HAMAP-Rule" id="MF_00278"/>
    </source>
</evidence>
<feature type="domain" description="Glutamine amidotransferase" evidence="12">
    <location>
        <begin position="8"/>
        <end position="203"/>
    </location>
</feature>
<evidence type="ECO:0000256" key="3">
    <source>
        <dbReference type="ARBA" id="ARBA00022605"/>
    </source>
</evidence>
<dbReference type="PIRSF" id="PIRSF000495">
    <property type="entry name" value="Amidotransf_hisH"/>
    <property type="match status" value="1"/>
</dbReference>
<gene>
    <name evidence="10" type="primary">hisH</name>
    <name evidence="13" type="ORF">A3B30_02695</name>
</gene>
<dbReference type="UniPathway" id="UPA00031">
    <property type="reaction ID" value="UER00010"/>
</dbReference>
<dbReference type="InterPro" id="IPR010139">
    <property type="entry name" value="Imidazole-glycPsynth_HisH"/>
</dbReference>
<evidence type="ECO:0000313" key="13">
    <source>
        <dbReference type="EMBL" id="OGY90268.1"/>
    </source>
</evidence>
<dbReference type="GO" id="GO:0005737">
    <property type="term" value="C:cytoplasm"/>
    <property type="evidence" value="ECO:0007669"/>
    <property type="project" value="UniProtKB-SubCell"/>
</dbReference>
<evidence type="ECO:0000256" key="5">
    <source>
        <dbReference type="ARBA" id="ARBA00022962"/>
    </source>
</evidence>
<evidence type="ECO:0000259" key="12">
    <source>
        <dbReference type="Pfam" id="PF00117"/>
    </source>
</evidence>
<dbReference type="STRING" id="1798551.A3B30_02695"/>
<dbReference type="InterPro" id="IPR017926">
    <property type="entry name" value="GATASE"/>
</dbReference>
<dbReference type="EMBL" id="MHKM01000050">
    <property type="protein sequence ID" value="OGY90268.1"/>
    <property type="molecule type" value="Genomic_DNA"/>
</dbReference>
<dbReference type="SUPFAM" id="SSF52317">
    <property type="entry name" value="Class I glutamine amidotransferase-like"/>
    <property type="match status" value="1"/>
</dbReference>
<comment type="pathway">
    <text evidence="1 10">Amino-acid biosynthesis; L-histidine biosynthesis; L-histidine from 5-phospho-alpha-D-ribose 1-diphosphate: step 5/9.</text>
</comment>
<dbReference type="Pfam" id="PF00117">
    <property type="entry name" value="GATase"/>
    <property type="match status" value="1"/>
</dbReference>
<dbReference type="PROSITE" id="PS51273">
    <property type="entry name" value="GATASE_TYPE_1"/>
    <property type="match status" value="1"/>
</dbReference>
<comment type="catalytic activity">
    <reaction evidence="8 10">
        <text>5-[(5-phospho-1-deoxy-D-ribulos-1-ylimino)methylamino]-1-(5-phospho-beta-D-ribosyl)imidazole-4-carboxamide + L-glutamine = D-erythro-1-(imidazol-4-yl)glycerol 3-phosphate + 5-amino-1-(5-phospho-beta-D-ribosyl)imidazole-4-carboxamide + L-glutamate + H(+)</text>
        <dbReference type="Rhea" id="RHEA:24793"/>
        <dbReference type="ChEBI" id="CHEBI:15378"/>
        <dbReference type="ChEBI" id="CHEBI:29985"/>
        <dbReference type="ChEBI" id="CHEBI:58278"/>
        <dbReference type="ChEBI" id="CHEBI:58359"/>
        <dbReference type="ChEBI" id="CHEBI:58475"/>
        <dbReference type="ChEBI" id="CHEBI:58525"/>
        <dbReference type="EC" id="4.3.2.10"/>
    </reaction>
</comment>
<dbReference type="NCBIfam" id="TIGR01855">
    <property type="entry name" value="IMP_synth_hisH"/>
    <property type="match status" value="1"/>
</dbReference>
<keyword evidence="4 10" id="KW-0378">Hydrolase</keyword>
<comment type="function">
    <text evidence="10">IGPS catalyzes the conversion of PRFAR and glutamine to IGP, AICAR and glutamate. The HisH subunit catalyzes the hydrolysis of glutamine to glutamate and ammonia as part of the synthesis of IGP and AICAR. The resulting ammonia molecule is channeled to the active site of HisF.</text>
</comment>
<dbReference type="GO" id="GO:0000105">
    <property type="term" value="P:L-histidine biosynthetic process"/>
    <property type="evidence" value="ECO:0007669"/>
    <property type="project" value="UniProtKB-UniRule"/>
</dbReference>
<accession>A0A1G2BM68</accession>